<protein>
    <submittedName>
        <fullName evidence="2">Uncharacterized protein</fullName>
    </submittedName>
</protein>
<gene>
    <name evidence="2" type="ORF">EXIGLDRAFT_731908</name>
</gene>
<sequence>MAPSNRSPHPAESQASLARPSPGETQLPGTCVVPWTQGFRLGYGVNAVTGALMRQALQTFTPDSGASAKIEAYIRLCADTDSVRKTFARSTAASGSLNFEPLDLQNSLMTSALRHVEHSSTSFSLLVRWRLVQGMETAVDPKEGYRLLPEAAGELAQGAEHFRRAYGDYFVANVGRSSQFDAVLTFRCSDARQREEVVASIRSSGALTSSALPVEGSTDVQHSLSKMSKAFSKSVSVSMDVCMHGVSVDKSAPQGLLQQPNHYDDLKDATPVLRCFEWFATHCEPSPVSAELRPFFLITDAAALKIPHSIPVSLEVFCELDEIRQQILECSTESTALRTLGKAPSQLQHRLGQLVREGTSLQQELVINHGERKRLLQGVCKLREDYTRFLAAWSLLHELLPLRAIEPTGPQPATKAGERWAFGRKATATSPIAIALKKFQPVHVQKTVWNHRGALAHVRSNFTVDSMALLEDEKMRSPSCGDTLSGYERVVGWSVTSLNGHGEWEIERGGIGSRLSEAELSFSFSSGRTRSGEWQVTVYVVRDDFFDIFVSMLSMKITSPNFGN</sequence>
<dbReference type="OrthoDB" id="3003433at2759"/>
<dbReference type="EMBL" id="KV426423">
    <property type="protein sequence ID" value="KZV81050.1"/>
    <property type="molecule type" value="Genomic_DNA"/>
</dbReference>
<organism evidence="2 3">
    <name type="scientific">Exidia glandulosa HHB12029</name>
    <dbReference type="NCBI Taxonomy" id="1314781"/>
    <lineage>
        <taxon>Eukaryota</taxon>
        <taxon>Fungi</taxon>
        <taxon>Dikarya</taxon>
        <taxon>Basidiomycota</taxon>
        <taxon>Agaricomycotina</taxon>
        <taxon>Agaricomycetes</taxon>
        <taxon>Auriculariales</taxon>
        <taxon>Exidiaceae</taxon>
        <taxon>Exidia</taxon>
    </lineage>
</organism>
<evidence type="ECO:0000313" key="2">
    <source>
        <dbReference type="EMBL" id="KZV81050.1"/>
    </source>
</evidence>
<name>A0A165BQ73_EXIGL</name>
<dbReference type="Proteomes" id="UP000077266">
    <property type="component" value="Unassembled WGS sequence"/>
</dbReference>
<dbReference type="AlphaFoldDB" id="A0A165BQ73"/>
<keyword evidence="3" id="KW-1185">Reference proteome</keyword>
<dbReference type="InParanoid" id="A0A165BQ73"/>
<feature type="region of interest" description="Disordered" evidence="1">
    <location>
        <begin position="1"/>
        <end position="28"/>
    </location>
</feature>
<proteinExistence type="predicted"/>
<evidence type="ECO:0000313" key="3">
    <source>
        <dbReference type="Proteomes" id="UP000077266"/>
    </source>
</evidence>
<accession>A0A165BQ73</accession>
<evidence type="ECO:0000256" key="1">
    <source>
        <dbReference type="SAM" id="MobiDB-lite"/>
    </source>
</evidence>
<reference evidence="2 3" key="1">
    <citation type="journal article" date="2016" name="Mol. Biol. Evol.">
        <title>Comparative Genomics of Early-Diverging Mushroom-Forming Fungi Provides Insights into the Origins of Lignocellulose Decay Capabilities.</title>
        <authorList>
            <person name="Nagy L.G."/>
            <person name="Riley R."/>
            <person name="Tritt A."/>
            <person name="Adam C."/>
            <person name="Daum C."/>
            <person name="Floudas D."/>
            <person name="Sun H."/>
            <person name="Yadav J.S."/>
            <person name="Pangilinan J."/>
            <person name="Larsson K.H."/>
            <person name="Matsuura K."/>
            <person name="Barry K."/>
            <person name="Labutti K."/>
            <person name="Kuo R."/>
            <person name="Ohm R.A."/>
            <person name="Bhattacharya S.S."/>
            <person name="Shirouzu T."/>
            <person name="Yoshinaga Y."/>
            <person name="Martin F.M."/>
            <person name="Grigoriev I.V."/>
            <person name="Hibbett D.S."/>
        </authorList>
    </citation>
    <scope>NUCLEOTIDE SEQUENCE [LARGE SCALE GENOMIC DNA]</scope>
    <source>
        <strain evidence="2 3">HHB12029</strain>
    </source>
</reference>